<dbReference type="Pfam" id="PF00328">
    <property type="entry name" value="His_Phos_2"/>
    <property type="match status" value="1"/>
</dbReference>
<evidence type="ECO:0000256" key="5">
    <source>
        <dbReference type="ARBA" id="ARBA00023157"/>
    </source>
</evidence>
<dbReference type="SUPFAM" id="SSF53254">
    <property type="entry name" value="Phosphoglycerate mutase-like"/>
    <property type="match status" value="1"/>
</dbReference>
<comment type="catalytic activity">
    <reaction evidence="1">
        <text>a phosphate monoester + H2O = an alcohol + phosphate</text>
        <dbReference type="Rhea" id="RHEA:15017"/>
        <dbReference type="ChEBI" id="CHEBI:15377"/>
        <dbReference type="ChEBI" id="CHEBI:30879"/>
        <dbReference type="ChEBI" id="CHEBI:43474"/>
        <dbReference type="ChEBI" id="CHEBI:67140"/>
        <dbReference type="EC" id="3.1.3.2"/>
    </reaction>
</comment>
<feature type="compositionally biased region" description="Polar residues" evidence="7">
    <location>
        <begin position="470"/>
        <end position="479"/>
    </location>
</feature>
<dbReference type="InterPro" id="IPR000560">
    <property type="entry name" value="His_Pase_clade-2"/>
</dbReference>
<evidence type="ECO:0008006" key="12">
    <source>
        <dbReference type="Google" id="ProtNLM"/>
    </source>
</evidence>
<evidence type="ECO:0000256" key="2">
    <source>
        <dbReference type="ARBA" id="ARBA00005375"/>
    </source>
</evidence>
<keyword evidence="4" id="KW-0378">Hydrolase</keyword>
<keyword evidence="11" id="KW-1185">Reference proteome</keyword>
<sequence length="488" mass="55685">MVVYLKALLLLLLFTVAFTAEEEDELVFTFLVTRHGARSPAEELPADAKITEDKFKIYIGDLTASGERQHYLEGVELQKIYEEQGTITKPFDPREFHVVSTNFNRTIMSAYSQLLGYFPLGSLPELSKARNNKADPPFTVKGLSSMKRKLGTKATAENFQPVPIHVSNIDEIMLMMDKGFCPYQTELRKQYTESNEWSELNDKYQKVLFPELHKNFGIKEENLDFTTSYPYIDNYYSAWFEQMEIPNELSKDAKDQVDDILRDGLYEGFFGMDLAVRLATTKFFDLVKETLGQKINAILEKEGTPEFYEQLKYMYISAHDSSLTAIMSGLLQKQEEQAYFASNIIFELRRKKSSNANDLSDFTVALKWNGKKLNWATETCTSHACPFPAVKEFLESRMYQGDLEAVCQNGLSSSSSIWLWILLAVAIFIALANIGYFAIRGLSRKDSGENSKGNYSSFTDEEQHVKNEINKSSSSTTPASRYIDEDFD</sequence>
<reference evidence="10" key="1">
    <citation type="submission" date="2023-07" db="EMBL/GenBank/DDBJ databases">
        <authorList>
            <consortium name="AG Swart"/>
            <person name="Singh M."/>
            <person name="Singh A."/>
            <person name="Seah K."/>
            <person name="Emmerich C."/>
        </authorList>
    </citation>
    <scope>NUCLEOTIDE SEQUENCE</scope>
    <source>
        <strain evidence="10">DP1</strain>
    </source>
</reference>
<name>A0AAD1X940_EUPCR</name>
<proteinExistence type="inferred from homology"/>
<evidence type="ECO:0000313" key="10">
    <source>
        <dbReference type="EMBL" id="CAI2367704.1"/>
    </source>
</evidence>
<evidence type="ECO:0000313" key="11">
    <source>
        <dbReference type="Proteomes" id="UP001295684"/>
    </source>
</evidence>
<accession>A0AAD1X940</accession>
<keyword evidence="3 9" id="KW-0732">Signal</keyword>
<feature type="transmembrane region" description="Helical" evidence="8">
    <location>
        <begin position="417"/>
        <end position="439"/>
    </location>
</feature>
<keyword evidence="8" id="KW-1133">Transmembrane helix</keyword>
<comment type="similarity">
    <text evidence="2">Belongs to the histidine acid phosphatase family.</text>
</comment>
<feature type="region of interest" description="Disordered" evidence="7">
    <location>
        <begin position="446"/>
        <end position="488"/>
    </location>
</feature>
<dbReference type="PANTHER" id="PTHR11567:SF211">
    <property type="entry name" value="PROSTATIC ACID PHOSPHATASE"/>
    <property type="match status" value="1"/>
</dbReference>
<evidence type="ECO:0000256" key="1">
    <source>
        <dbReference type="ARBA" id="ARBA00000032"/>
    </source>
</evidence>
<keyword evidence="6" id="KW-0325">Glycoprotein</keyword>
<dbReference type="Proteomes" id="UP001295684">
    <property type="component" value="Unassembled WGS sequence"/>
</dbReference>
<feature type="signal peptide" evidence="9">
    <location>
        <begin position="1"/>
        <end position="19"/>
    </location>
</feature>
<dbReference type="GO" id="GO:0003993">
    <property type="term" value="F:acid phosphatase activity"/>
    <property type="evidence" value="ECO:0007669"/>
    <property type="project" value="UniProtKB-EC"/>
</dbReference>
<dbReference type="EMBL" id="CAMPGE010008820">
    <property type="protein sequence ID" value="CAI2367704.1"/>
    <property type="molecule type" value="Genomic_DNA"/>
</dbReference>
<evidence type="ECO:0000256" key="7">
    <source>
        <dbReference type="SAM" id="MobiDB-lite"/>
    </source>
</evidence>
<dbReference type="InterPro" id="IPR050645">
    <property type="entry name" value="Histidine_acid_phosphatase"/>
</dbReference>
<evidence type="ECO:0000256" key="4">
    <source>
        <dbReference type="ARBA" id="ARBA00022801"/>
    </source>
</evidence>
<dbReference type="CDD" id="cd07061">
    <property type="entry name" value="HP_HAP_like"/>
    <property type="match status" value="1"/>
</dbReference>
<evidence type="ECO:0000256" key="9">
    <source>
        <dbReference type="SAM" id="SignalP"/>
    </source>
</evidence>
<protein>
    <recommendedName>
        <fullName evidence="12">Acid phosphatase</fullName>
    </recommendedName>
</protein>
<keyword evidence="8" id="KW-0812">Transmembrane</keyword>
<keyword evidence="8" id="KW-0472">Membrane</keyword>
<comment type="caution">
    <text evidence="10">The sequence shown here is derived from an EMBL/GenBank/DDBJ whole genome shotgun (WGS) entry which is preliminary data.</text>
</comment>
<evidence type="ECO:0000256" key="8">
    <source>
        <dbReference type="SAM" id="Phobius"/>
    </source>
</evidence>
<feature type="chain" id="PRO_5042288174" description="Acid phosphatase" evidence="9">
    <location>
        <begin position="20"/>
        <end position="488"/>
    </location>
</feature>
<dbReference type="AlphaFoldDB" id="A0AAD1X940"/>
<organism evidence="10 11">
    <name type="scientific">Euplotes crassus</name>
    <dbReference type="NCBI Taxonomy" id="5936"/>
    <lineage>
        <taxon>Eukaryota</taxon>
        <taxon>Sar</taxon>
        <taxon>Alveolata</taxon>
        <taxon>Ciliophora</taxon>
        <taxon>Intramacronucleata</taxon>
        <taxon>Spirotrichea</taxon>
        <taxon>Hypotrichia</taxon>
        <taxon>Euplotida</taxon>
        <taxon>Euplotidae</taxon>
        <taxon>Moneuplotes</taxon>
    </lineage>
</organism>
<dbReference type="PANTHER" id="PTHR11567">
    <property type="entry name" value="ACID PHOSPHATASE-RELATED"/>
    <property type="match status" value="1"/>
</dbReference>
<evidence type="ECO:0000256" key="3">
    <source>
        <dbReference type="ARBA" id="ARBA00022729"/>
    </source>
</evidence>
<keyword evidence="5" id="KW-1015">Disulfide bond</keyword>
<gene>
    <name evidence="10" type="ORF">ECRASSUSDP1_LOCUS8992</name>
</gene>
<evidence type="ECO:0000256" key="6">
    <source>
        <dbReference type="ARBA" id="ARBA00023180"/>
    </source>
</evidence>
<dbReference type="InterPro" id="IPR029033">
    <property type="entry name" value="His_PPase_superfam"/>
</dbReference>
<dbReference type="Gene3D" id="3.40.50.1240">
    <property type="entry name" value="Phosphoglycerate mutase-like"/>
    <property type="match status" value="1"/>
</dbReference>